<keyword evidence="2" id="KW-1185">Reference proteome</keyword>
<comment type="caution">
    <text evidence="1">The sequence shown here is derived from an EMBL/GenBank/DDBJ whole genome shotgun (WGS) entry which is preliminary data.</text>
</comment>
<sequence>MARYPEKFLRADWPSDATWVHEMLDATDSLTVQESTLPQSRLLRSPCSEGLLQAHWLHVTNWIHEMLDSAASMTVRKSSLTGPWPLSAQYAEDFLQVDWPSDASWVHEIVDAKGSLTAVESKLPGSRRLAAGPFELLVPESYLWVVAERGRADFGQAIDGVLLSNPATGRAFTLKGVILKEDEEVFVERVSIWTGFGADEGSIVEEISQAETIPEPACSHQMLDATGSLTVQESSLPQSRVLMACYPEKFLRADWPSDATWVHEMLDATG</sequence>
<protein>
    <submittedName>
        <fullName evidence="1">Uncharacterized protein</fullName>
    </submittedName>
</protein>
<dbReference type="Proteomes" id="UP000186817">
    <property type="component" value="Unassembled WGS sequence"/>
</dbReference>
<evidence type="ECO:0000313" key="2">
    <source>
        <dbReference type="Proteomes" id="UP000186817"/>
    </source>
</evidence>
<feature type="non-terminal residue" evidence="1">
    <location>
        <position position="270"/>
    </location>
</feature>
<dbReference type="AlphaFoldDB" id="A0A1Q9BT00"/>
<dbReference type="OrthoDB" id="430420at2759"/>
<organism evidence="1 2">
    <name type="scientific">Symbiodinium microadriaticum</name>
    <name type="common">Dinoflagellate</name>
    <name type="synonym">Zooxanthella microadriatica</name>
    <dbReference type="NCBI Taxonomy" id="2951"/>
    <lineage>
        <taxon>Eukaryota</taxon>
        <taxon>Sar</taxon>
        <taxon>Alveolata</taxon>
        <taxon>Dinophyceae</taxon>
        <taxon>Suessiales</taxon>
        <taxon>Symbiodiniaceae</taxon>
        <taxon>Symbiodinium</taxon>
    </lineage>
</organism>
<accession>A0A1Q9BT00</accession>
<gene>
    <name evidence="1" type="ORF">AK812_SmicGene46903</name>
</gene>
<proteinExistence type="predicted"/>
<name>A0A1Q9BT00_SYMMI</name>
<reference evidence="1 2" key="1">
    <citation type="submission" date="2016-02" db="EMBL/GenBank/DDBJ databases">
        <title>Genome analysis of coral dinoflagellate symbionts highlights evolutionary adaptations to a symbiotic lifestyle.</title>
        <authorList>
            <person name="Aranda M."/>
            <person name="Li Y."/>
            <person name="Liew Y.J."/>
            <person name="Baumgarten S."/>
            <person name="Simakov O."/>
            <person name="Wilson M."/>
            <person name="Piel J."/>
            <person name="Ashoor H."/>
            <person name="Bougouffa S."/>
            <person name="Bajic V.B."/>
            <person name="Ryu T."/>
            <person name="Ravasi T."/>
            <person name="Bayer T."/>
            <person name="Micklem G."/>
            <person name="Kim H."/>
            <person name="Bhak J."/>
            <person name="Lajeunesse T.C."/>
            <person name="Voolstra C.R."/>
        </authorList>
    </citation>
    <scope>NUCLEOTIDE SEQUENCE [LARGE SCALE GENOMIC DNA]</scope>
    <source>
        <strain evidence="1 2">CCMP2467</strain>
    </source>
</reference>
<dbReference type="EMBL" id="LSRX01004834">
    <property type="protein sequence ID" value="OLP73754.1"/>
    <property type="molecule type" value="Genomic_DNA"/>
</dbReference>
<evidence type="ECO:0000313" key="1">
    <source>
        <dbReference type="EMBL" id="OLP73754.1"/>
    </source>
</evidence>